<feature type="transmembrane region" description="Helical" evidence="6">
    <location>
        <begin position="536"/>
        <end position="557"/>
    </location>
</feature>
<evidence type="ECO:0000256" key="1">
    <source>
        <dbReference type="ARBA" id="ARBA00004651"/>
    </source>
</evidence>
<organism evidence="8 9">
    <name type="scientific">Nocardioides simplex</name>
    <name type="common">Arthrobacter simplex</name>
    <dbReference type="NCBI Taxonomy" id="2045"/>
    <lineage>
        <taxon>Bacteria</taxon>
        <taxon>Bacillati</taxon>
        <taxon>Actinomycetota</taxon>
        <taxon>Actinomycetes</taxon>
        <taxon>Propionibacteriales</taxon>
        <taxon>Nocardioidaceae</taxon>
        <taxon>Pimelobacter</taxon>
    </lineage>
</organism>
<evidence type="ECO:0000256" key="6">
    <source>
        <dbReference type="SAM" id="Phobius"/>
    </source>
</evidence>
<reference evidence="8 9" key="1">
    <citation type="submission" date="2019-09" db="EMBL/GenBank/DDBJ databases">
        <title>Pimelobacter sp. isolated from Paulinella.</title>
        <authorList>
            <person name="Jeong S.E."/>
        </authorList>
    </citation>
    <scope>NUCLEOTIDE SEQUENCE [LARGE SCALE GENOMIC DNA]</scope>
    <source>
        <strain evidence="8 9">Pch-N</strain>
    </source>
</reference>
<comment type="subcellular location">
    <subcellularLocation>
        <location evidence="1">Cell membrane</location>
        <topology evidence="1">Multi-pass membrane protein</topology>
    </subcellularLocation>
</comment>
<feature type="transmembrane region" description="Helical" evidence="6">
    <location>
        <begin position="245"/>
        <end position="266"/>
    </location>
</feature>
<feature type="transmembrane region" description="Helical" evidence="6">
    <location>
        <begin position="278"/>
        <end position="301"/>
    </location>
</feature>
<evidence type="ECO:0000256" key="3">
    <source>
        <dbReference type="ARBA" id="ARBA00022989"/>
    </source>
</evidence>
<dbReference type="PANTHER" id="PTHR23528:SF1">
    <property type="entry name" value="MAJOR FACILITATOR SUPERFAMILY (MFS) PROFILE DOMAIN-CONTAINING PROTEIN"/>
    <property type="match status" value="1"/>
</dbReference>
<dbReference type="InterPro" id="IPR036259">
    <property type="entry name" value="MFS_trans_sf"/>
</dbReference>
<feature type="transmembrane region" description="Helical" evidence="6">
    <location>
        <begin position="184"/>
        <end position="206"/>
    </location>
</feature>
<dbReference type="GO" id="GO:0022857">
    <property type="term" value="F:transmembrane transporter activity"/>
    <property type="evidence" value="ECO:0007669"/>
    <property type="project" value="InterPro"/>
</dbReference>
<dbReference type="PANTHER" id="PTHR23528">
    <property type="match status" value="1"/>
</dbReference>
<keyword evidence="2 6" id="KW-0812">Transmembrane</keyword>
<evidence type="ECO:0000256" key="5">
    <source>
        <dbReference type="SAM" id="MobiDB-lite"/>
    </source>
</evidence>
<keyword evidence="3 6" id="KW-1133">Transmembrane helix</keyword>
<evidence type="ECO:0000313" key="8">
    <source>
        <dbReference type="EMBL" id="KAB2812676.1"/>
    </source>
</evidence>
<protein>
    <submittedName>
        <fullName evidence="8">MFS transporter</fullName>
    </submittedName>
</protein>
<feature type="transmembrane region" description="Helical" evidence="6">
    <location>
        <begin position="510"/>
        <end position="530"/>
    </location>
</feature>
<dbReference type="InterPro" id="IPR020846">
    <property type="entry name" value="MFS_dom"/>
</dbReference>
<dbReference type="InterPro" id="IPR011701">
    <property type="entry name" value="MFS"/>
</dbReference>
<evidence type="ECO:0000259" key="7">
    <source>
        <dbReference type="PROSITE" id="PS50850"/>
    </source>
</evidence>
<dbReference type="Proteomes" id="UP000449906">
    <property type="component" value="Unassembled WGS sequence"/>
</dbReference>
<feature type="transmembrane region" description="Helical" evidence="6">
    <location>
        <begin position="406"/>
        <end position="426"/>
    </location>
</feature>
<dbReference type="CDD" id="cd06174">
    <property type="entry name" value="MFS"/>
    <property type="match status" value="1"/>
</dbReference>
<gene>
    <name evidence="8" type="ORF">F9L07_13095</name>
</gene>
<dbReference type="SUPFAM" id="SSF103473">
    <property type="entry name" value="MFS general substrate transporter"/>
    <property type="match status" value="1"/>
</dbReference>
<feature type="transmembrane region" description="Helical" evidence="6">
    <location>
        <begin position="313"/>
        <end position="334"/>
    </location>
</feature>
<feature type="transmembrane region" description="Helical" evidence="6">
    <location>
        <begin position="438"/>
        <end position="456"/>
    </location>
</feature>
<dbReference type="AlphaFoldDB" id="A0A7J5E337"/>
<feature type="transmembrane region" description="Helical" evidence="6">
    <location>
        <begin position="462"/>
        <end position="489"/>
    </location>
</feature>
<name>A0A7J5E337_NOCSI</name>
<dbReference type="EMBL" id="WBVM01000001">
    <property type="protein sequence ID" value="KAB2812676.1"/>
    <property type="molecule type" value="Genomic_DNA"/>
</dbReference>
<feature type="region of interest" description="Disordered" evidence="5">
    <location>
        <begin position="49"/>
        <end position="123"/>
    </location>
</feature>
<feature type="compositionally biased region" description="Low complexity" evidence="5">
    <location>
        <begin position="70"/>
        <end position="86"/>
    </location>
</feature>
<dbReference type="GO" id="GO:0005886">
    <property type="term" value="C:plasma membrane"/>
    <property type="evidence" value="ECO:0007669"/>
    <property type="project" value="UniProtKB-SubCell"/>
</dbReference>
<dbReference type="Gene3D" id="1.20.1250.20">
    <property type="entry name" value="MFS general substrate transporter like domains"/>
    <property type="match status" value="2"/>
</dbReference>
<feature type="transmembrane region" description="Helical" evidence="6">
    <location>
        <begin position="146"/>
        <end position="172"/>
    </location>
</feature>
<feature type="domain" description="Major facilitator superfamily (MFS) profile" evidence="7">
    <location>
        <begin position="367"/>
        <end position="581"/>
    </location>
</feature>
<evidence type="ECO:0000313" key="9">
    <source>
        <dbReference type="Proteomes" id="UP000449906"/>
    </source>
</evidence>
<evidence type="ECO:0000256" key="2">
    <source>
        <dbReference type="ARBA" id="ARBA00022692"/>
    </source>
</evidence>
<keyword evidence="4 6" id="KW-0472">Membrane</keyword>
<feature type="transmembrane region" description="Helical" evidence="6">
    <location>
        <begin position="218"/>
        <end position="239"/>
    </location>
</feature>
<dbReference type="Pfam" id="PF07690">
    <property type="entry name" value="MFS_1"/>
    <property type="match status" value="1"/>
</dbReference>
<evidence type="ECO:0000256" key="4">
    <source>
        <dbReference type="ARBA" id="ARBA00023136"/>
    </source>
</evidence>
<proteinExistence type="predicted"/>
<dbReference type="PROSITE" id="PS50850">
    <property type="entry name" value="MFS"/>
    <property type="match status" value="1"/>
</dbReference>
<sequence>MSSNRNARPGRSAARSSGSCAVISNISAPWGLCARSTPHRSMMRAIRVSSPRAWAAVRPASSRPVRKRSSASSSRSTSSTVHSFVRGSPPPEQGPCQSSPRSRSPRAIPQSGPRSRPLRQRAVANVVPPPVRRTVDTEQRLSARTVAALCVTEFCALGALVIPLVVGLSLLVRGVDSGLALETRLSWVETAGALTAMSLNPVWGWLSDRTVRRRGHRTPWIVGGTVAGCAAVVTATYTTTLPSLVLVWACAQMSYSAAFAALYGTLSDVVHPADRARVSGWFAAAATGAISFGGLVGYALLTGHLGVALSEPRIAFVLLALVAVPVAFVASLHLRTLTPRPRAADPAAPAAPDEPVTARGLAGAGSAYWWLWLQRLFAQASYSCLTVYGVFFLVRRAGEEAHDAASVVALVTAIGAALGMAMAVGGSRFLARRVGYRPVMAGGILLLLGANVLLALSTSTTAFVLAILCAGTGLGTYVALDLAVALTVLPPAASGRFLGYFNIARTLPQSVVPALGPLFLALGTGDLVGADRSRNYFAFFVFGSALSVIALVLLARLTVPDHRDPRKGGEMRDEVPASPVS</sequence>
<accession>A0A7J5E337</accession>
<comment type="caution">
    <text evidence="8">The sequence shown here is derived from an EMBL/GenBank/DDBJ whole genome shotgun (WGS) entry which is preliminary data.</text>
</comment>